<keyword evidence="5" id="KW-0862">Zinc</keyword>
<feature type="region of interest" description="Disordered" evidence="8">
    <location>
        <begin position="1"/>
        <end position="49"/>
    </location>
</feature>
<evidence type="ECO:0000259" key="9">
    <source>
        <dbReference type="PROSITE" id="PS51156"/>
    </source>
</evidence>
<feature type="domain" description="ELM2" evidence="9">
    <location>
        <begin position="140"/>
        <end position="235"/>
    </location>
</feature>
<feature type="region of interest" description="Disordered" evidence="8">
    <location>
        <begin position="154"/>
        <end position="174"/>
    </location>
</feature>
<keyword evidence="3" id="KW-0479">Metal-binding</keyword>
<dbReference type="Gene3D" id="4.10.1240.50">
    <property type="match status" value="1"/>
</dbReference>
<dbReference type="Pfam" id="PF01448">
    <property type="entry name" value="ELM2"/>
    <property type="match status" value="1"/>
</dbReference>
<evidence type="ECO:0000256" key="6">
    <source>
        <dbReference type="ARBA" id="ARBA00023125"/>
    </source>
</evidence>
<dbReference type="GO" id="GO:0003677">
    <property type="term" value="F:DNA binding"/>
    <property type="evidence" value="ECO:0007669"/>
    <property type="project" value="UniProtKB-KW"/>
</dbReference>
<dbReference type="GO" id="GO:0042826">
    <property type="term" value="F:histone deacetylase binding"/>
    <property type="evidence" value="ECO:0007669"/>
    <property type="project" value="TreeGrafter"/>
</dbReference>
<dbReference type="PANTHER" id="PTHR10865:SF28">
    <property type="entry name" value="ELM2 DOMAIN-CONTAINING PROTEIN"/>
    <property type="match status" value="1"/>
</dbReference>
<evidence type="ECO:0000256" key="4">
    <source>
        <dbReference type="ARBA" id="ARBA00022771"/>
    </source>
</evidence>
<reference evidence="12" key="1">
    <citation type="submission" date="2017-02" db="UniProtKB">
        <authorList>
            <consortium name="WormBaseParasite"/>
        </authorList>
    </citation>
    <scope>IDENTIFICATION</scope>
</reference>
<organism evidence="11 12">
    <name type="scientific">Parastrongyloides trichosuri</name>
    <name type="common">Possum-specific nematode worm</name>
    <dbReference type="NCBI Taxonomy" id="131310"/>
    <lineage>
        <taxon>Eukaryota</taxon>
        <taxon>Metazoa</taxon>
        <taxon>Ecdysozoa</taxon>
        <taxon>Nematoda</taxon>
        <taxon>Chromadorea</taxon>
        <taxon>Rhabditida</taxon>
        <taxon>Tylenchina</taxon>
        <taxon>Panagrolaimomorpha</taxon>
        <taxon>Strongyloidoidea</taxon>
        <taxon>Strongyloididae</taxon>
        <taxon>Parastrongyloides</taxon>
    </lineage>
</organism>
<dbReference type="AlphaFoldDB" id="A0A0N4ZG30"/>
<accession>A0A0N4ZG30</accession>
<evidence type="ECO:0000256" key="2">
    <source>
        <dbReference type="ARBA" id="ARBA00022491"/>
    </source>
</evidence>
<dbReference type="WBParaSite" id="PTRK_0000670800.1">
    <property type="protein sequence ID" value="PTRK_0000670800.1"/>
    <property type="gene ID" value="PTRK_0000670800"/>
</dbReference>
<dbReference type="SUPFAM" id="SSF46689">
    <property type="entry name" value="Homeodomain-like"/>
    <property type="match status" value="1"/>
</dbReference>
<evidence type="ECO:0000259" key="10">
    <source>
        <dbReference type="PROSITE" id="PS51293"/>
    </source>
</evidence>
<dbReference type="InterPro" id="IPR017884">
    <property type="entry name" value="SANT_dom"/>
</dbReference>
<dbReference type="InterPro" id="IPR001005">
    <property type="entry name" value="SANT/Myb"/>
</dbReference>
<dbReference type="InterPro" id="IPR000949">
    <property type="entry name" value="ELM2_dom"/>
</dbReference>
<name>A0A0N4ZG30_PARTI</name>
<dbReference type="Proteomes" id="UP000038045">
    <property type="component" value="Unplaced"/>
</dbReference>
<evidence type="ECO:0000256" key="1">
    <source>
        <dbReference type="ARBA" id="ARBA00004123"/>
    </source>
</evidence>
<sequence>MDPEQSLSRDSFNSEYDDDDFYEDDEATIDEDEKNLEDDVSNELKELEDDNELSVEELRKKYYGNAYAVQVDEVNSMITSNDNNKVTSTINNDDLQYNDLVSSSTRCGGDPSILENDFNDSSLDDEEDEEYIPETYTRYRLLQIGENYQAIVPKYNPSKNNRKRKAGCNSSNNDRGIKLWSPTSKISNDEINKYIREAKELLKGDKSYREEDLLYLLFKSNYEIKLALSLIPDALEHIQLPKRTIPPGGISKPFTEFEINTFETAIRIYGKNFFSIRANTMHNRSVGELVQFYYFWKKTDRYKEYKKRFDASNDENKVTEKKTYLEGKSEVHIHS</sequence>
<dbReference type="GO" id="GO:0003714">
    <property type="term" value="F:transcription corepressor activity"/>
    <property type="evidence" value="ECO:0007669"/>
    <property type="project" value="TreeGrafter"/>
</dbReference>
<evidence type="ECO:0000256" key="5">
    <source>
        <dbReference type="ARBA" id="ARBA00022833"/>
    </source>
</evidence>
<dbReference type="GO" id="GO:0005654">
    <property type="term" value="C:nucleoplasm"/>
    <property type="evidence" value="ECO:0007669"/>
    <property type="project" value="TreeGrafter"/>
</dbReference>
<dbReference type="GO" id="GO:0008270">
    <property type="term" value="F:zinc ion binding"/>
    <property type="evidence" value="ECO:0007669"/>
    <property type="project" value="UniProtKB-KW"/>
</dbReference>
<evidence type="ECO:0000256" key="8">
    <source>
        <dbReference type="SAM" id="MobiDB-lite"/>
    </source>
</evidence>
<dbReference type="STRING" id="131310.A0A0N4ZG30"/>
<dbReference type="SMART" id="SM00717">
    <property type="entry name" value="SANT"/>
    <property type="match status" value="1"/>
</dbReference>
<feature type="domain" description="SANT" evidence="10">
    <location>
        <begin position="249"/>
        <end position="301"/>
    </location>
</feature>
<dbReference type="FunFam" id="1.10.10.60:FF:000012">
    <property type="entry name" value="Metastasis-associated 1 family, member 3"/>
    <property type="match status" value="1"/>
</dbReference>
<dbReference type="InterPro" id="IPR009057">
    <property type="entry name" value="Homeodomain-like_sf"/>
</dbReference>
<evidence type="ECO:0000313" key="11">
    <source>
        <dbReference type="Proteomes" id="UP000038045"/>
    </source>
</evidence>
<keyword evidence="2" id="KW-0678">Repressor</keyword>
<dbReference type="Gene3D" id="1.10.10.60">
    <property type="entry name" value="Homeodomain-like"/>
    <property type="match status" value="1"/>
</dbReference>
<protein>
    <submittedName>
        <fullName evidence="12">SANT domain-containing protein</fullName>
    </submittedName>
</protein>
<dbReference type="SMART" id="SM01189">
    <property type="entry name" value="ELM2"/>
    <property type="match status" value="1"/>
</dbReference>
<keyword evidence="6" id="KW-0238">DNA-binding</keyword>
<dbReference type="InterPro" id="IPR040138">
    <property type="entry name" value="MIER/MTA"/>
</dbReference>
<keyword evidence="11" id="KW-1185">Reference proteome</keyword>
<proteinExistence type="predicted"/>
<keyword evidence="7" id="KW-0539">Nucleus</keyword>
<dbReference type="PANTHER" id="PTHR10865">
    <property type="entry name" value="METASTASIS-ASSOCIATED PROTEIN AND MESODERM INDUCTION EARLY RESPONSE PROTEIN"/>
    <property type="match status" value="1"/>
</dbReference>
<keyword evidence="4" id="KW-0863">Zinc-finger</keyword>
<dbReference type="PROSITE" id="PS51293">
    <property type="entry name" value="SANT"/>
    <property type="match status" value="1"/>
</dbReference>
<feature type="compositionally biased region" description="Acidic residues" evidence="8">
    <location>
        <begin position="15"/>
        <end position="49"/>
    </location>
</feature>
<dbReference type="GO" id="GO:0000122">
    <property type="term" value="P:negative regulation of transcription by RNA polymerase II"/>
    <property type="evidence" value="ECO:0007669"/>
    <property type="project" value="TreeGrafter"/>
</dbReference>
<comment type="subcellular location">
    <subcellularLocation>
        <location evidence="1">Nucleus</location>
    </subcellularLocation>
</comment>
<evidence type="ECO:0000256" key="7">
    <source>
        <dbReference type="ARBA" id="ARBA00023242"/>
    </source>
</evidence>
<feature type="region of interest" description="Disordered" evidence="8">
    <location>
        <begin position="106"/>
        <end position="126"/>
    </location>
</feature>
<evidence type="ECO:0000313" key="12">
    <source>
        <dbReference type="WBParaSite" id="PTRK_0000670800.1"/>
    </source>
</evidence>
<evidence type="ECO:0000256" key="3">
    <source>
        <dbReference type="ARBA" id="ARBA00022723"/>
    </source>
</evidence>
<dbReference type="PROSITE" id="PS51156">
    <property type="entry name" value="ELM2"/>
    <property type="match status" value="1"/>
</dbReference>